<sequence>MVEIAVQLSAQRRLQFVPSGRAENEAGRAIMVGEGIVAGVGCYSDLSPVWSRI</sequence>
<gene>
    <name evidence="1" type="ORF">GCM10007420_21350</name>
</gene>
<protein>
    <submittedName>
        <fullName evidence="1">Uncharacterized protein</fullName>
    </submittedName>
</protein>
<evidence type="ECO:0000313" key="2">
    <source>
        <dbReference type="Proteomes" id="UP000648722"/>
    </source>
</evidence>
<proteinExistence type="predicted"/>
<dbReference type="EMBL" id="BMFS01000010">
    <property type="protein sequence ID" value="GGH04601.1"/>
    <property type="molecule type" value="Genomic_DNA"/>
</dbReference>
<evidence type="ECO:0000313" key="1">
    <source>
        <dbReference type="EMBL" id="GGH04601.1"/>
    </source>
</evidence>
<organism evidence="1 2">
    <name type="scientific">Glycocaulis albus</name>
    <dbReference type="NCBI Taxonomy" id="1382801"/>
    <lineage>
        <taxon>Bacteria</taxon>
        <taxon>Pseudomonadati</taxon>
        <taxon>Pseudomonadota</taxon>
        <taxon>Alphaproteobacteria</taxon>
        <taxon>Maricaulales</taxon>
        <taxon>Maricaulaceae</taxon>
        <taxon>Glycocaulis</taxon>
    </lineage>
</organism>
<accession>A0ABQ1XVQ1</accession>
<name>A0ABQ1XVQ1_9PROT</name>
<dbReference type="Proteomes" id="UP000648722">
    <property type="component" value="Unassembled WGS sequence"/>
</dbReference>
<keyword evidence="2" id="KW-1185">Reference proteome</keyword>
<comment type="caution">
    <text evidence="1">The sequence shown here is derived from an EMBL/GenBank/DDBJ whole genome shotgun (WGS) entry which is preliminary data.</text>
</comment>
<reference evidence="2" key="1">
    <citation type="journal article" date="2019" name="Int. J. Syst. Evol. Microbiol.">
        <title>The Global Catalogue of Microorganisms (GCM) 10K type strain sequencing project: providing services to taxonomists for standard genome sequencing and annotation.</title>
        <authorList>
            <consortium name="The Broad Institute Genomics Platform"/>
            <consortium name="The Broad Institute Genome Sequencing Center for Infectious Disease"/>
            <person name="Wu L."/>
            <person name="Ma J."/>
        </authorList>
    </citation>
    <scope>NUCLEOTIDE SEQUENCE [LARGE SCALE GENOMIC DNA]</scope>
    <source>
        <strain evidence="2">CGMCC 1.12766</strain>
    </source>
</reference>